<gene>
    <name evidence="2" type="ORF">D777_01000</name>
</gene>
<dbReference type="PATRIC" id="fig|1137280.3.peg.815"/>
<sequence>MKTLVVACCLAMPIGVCASATMTFQGVATSSNGELLYTESHQVSGLCESGQFRPTRQNVEYRHADGGTVFANKEIRYDNSVLRPAITFEQPDFRESLSISYPETARLLIAWVPPGEQEKTFTVPFSDNVVVDAGFDQLVKNNWRKIRSGEPVTFQFLAPTRGETYDFILEPADDGRVDADHVVQIRPRGMLLRFVVDPIVLGYSNSGFLTDYVGLTNIRKTKEKNYTAHIRYEMRRQSPCNLTG</sequence>
<proteinExistence type="predicted"/>
<comment type="caution">
    <text evidence="2">The sequence shown here is derived from an EMBL/GenBank/DDBJ whole genome shotgun (WGS) entry which is preliminary data.</text>
</comment>
<evidence type="ECO:0000313" key="2">
    <source>
        <dbReference type="EMBL" id="KEF32366.1"/>
    </source>
</evidence>
<reference evidence="2 3" key="1">
    <citation type="submission" date="2012-12" db="EMBL/GenBank/DDBJ databases">
        <title>Genome assembly of Marinobacter sp. AK21.</title>
        <authorList>
            <person name="Khatri I."/>
            <person name="Kumar R."/>
            <person name="Vaidya B."/>
            <person name="Subramanian S."/>
            <person name="Pinnaka A."/>
        </authorList>
    </citation>
    <scope>NUCLEOTIDE SEQUENCE [LARGE SCALE GENOMIC DNA]</scope>
    <source>
        <strain evidence="2 3">AK21</strain>
    </source>
</reference>
<dbReference type="EMBL" id="ANIE01000003">
    <property type="protein sequence ID" value="KEF32366.1"/>
    <property type="molecule type" value="Genomic_DNA"/>
</dbReference>
<keyword evidence="1" id="KW-0732">Signal</keyword>
<name>A0A072N4B7_9GAMM</name>
<feature type="chain" id="PRO_5001680444" evidence="1">
    <location>
        <begin position="19"/>
        <end position="244"/>
    </location>
</feature>
<dbReference type="STRING" id="1137280.D777_01000"/>
<evidence type="ECO:0000313" key="3">
    <source>
        <dbReference type="Proteomes" id="UP000035057"/>
    </source>
</evidence>
<dbReference type="Proteomes" id="UP000035057">
    <property type="component" value="Unassembled WGS sequence"/>
</dbReference>
<evidence type="ECO:0000256" key="1">
    <source>
        <dbReference type="SAM" id="SignalP"/>
    </source>
</evidence>
<dbReference type="RefSeq" id="WP_036128954.1">
    <property type="nucleotide sequence ID" value="NZ_ANIE01000003.1"/>
</dbReference>
<protein>
    <submittedName>
        <fullName evidence="2">Uncharacterized protein</fullName>
    </submittedName>
</protein>
<feature type="signal peptide" evidence="1">
    <location>
        <begin position="1"/>
        <end position="18"/>
    </location>
</feature>
<keyword evidence="3" id="KW-1185">Reference proteome</keyword>
<dbReference type="AlphaFoldDB" id="A0A072N4B7"/>
<accession>A0A072N4B7</accession>
<organism evidence="2 3">
    <name type="scientific">Marinobacter nitratireducens</name>
    <dbReference type="NCBI Taxonomy" id="1137280"/>
    <lineage>
        <taxon>Bacteria</taxon>
        <taxon>Pseudomonadati</taxon>
        <taxon>Pseudomonadota</taxon>
        <taxon>Gammaproteobacteria</taxon>
        <taxon>Pseudomonadales</taxon>
        <taxon>Marinobacteraceae</taxon>
        <taxon>Marinobacter</taxon>
    </lineage>
</organism>